<evidence type="ECO:0000313" key="2">
    <source>
        <dbReference type="EMBL" id="JAD29902.1"/>
    </source>
</evidence>
<reference evidence="2" key="1">
    <citation type="submission" date="2014-09" db="EMBL/GenBank/DDBJ databases">
        <authorList>
            <person name="Magalhaes I.L.F."/>
            <person name="Oliveira U."/>
            <person name="Santos F.R."/>
            <person name="Vidigal T.H.D.A."/>
            <person name="Brescovit A.D."/>
            <person name="Santos A.J."/>
        </authorList>
    </citation>
    <scope>NUCLEOTIDE SEQUENCE</scope>
    <source>
        <tissue evidence="2">Shoot tissue taken approximately 20 cm above the soil surface</tissue>
    </source>
</reference>
<evidence type="ECO:0000256" key="1">
    <source>
        <dbReference type="SAM" id="MobiDB-lite"/>
    </source>
</evidence>
<sequence>MDEGKYLFSQCRRREEKPAGMAAKRGRGGAPQGYVRCRPN</sequence>
<organism evidence="2">
    <name type="scientific">Arundo donax</name>
    <name type="common">Giant reed</name>
    <name type="synonym">Donax arundinaceus</name>
    <dbReference type="NCBI Taxonomy" id="35708"/>
    <lineage>
        <taxon>Eukaryota</taxon>
        <taxon>Viridiplantae</taxon>
        <taxon>Streptophyta</taxon>
        <taxon>Embryophyta</taxon>
        <taxon>Tracheophyta</taxon>
        <taxon>Spermatophyta</taxon>
        <taxon>Magnoliopsida</taxon>
        <taxon>Liliopsida</taxon>
        <taxon>Poales</taxon>
        <taxon>Poaceae</taxon>
        <taxon>PACMAD clade</taxon>
        <taxon>Arundinoideae</taxon>
        <taxon>Arundineae</taxon>
        <taxon>Arundo</taxon>
    </lineage>
</organism>
<protein>
    <submittedName>
        <fullName evidence="2">Uncharacterized protein</fullName>
    </submittedName>
</protein>
<proteinExistence type="predicted"/>
<reference evidence="2" key="2">
    <citation type="journal article" date="2015" name="Data Brief">
        <title>Shoot transcriptome of the giant reed, Arundo donax.</title>
        <authorList>
            <person name="Barrero R.A."/>
            <person name="Guerrero F.D."/>
            <person name="Moolhuijzen P."/>
            <person name="Goolsby J.A."/>
            <person name="Tidwell J."/>
            <person name="Bellgard S.E."/>
            <person name="Bellgard M.I."/>
        </authorList>
    </citation>
    <scope>NUCLEOTIDE SEQUENCE</scope>
    <source>
        <tissue evidence="2">Shoot tissue taken approximately 20 cm above the soil surface</tissue>
    </source>
</reference>
<dbReference type="EMBL" id="GBRH01267993">
    <property type="protein sequence ID" value="JAD29902.1"/>
    <property type="molecule type" value="Transcribed_RNA"/>
</dbReference>
<accession>A0A0A8Z4X8</accession>
<feature type="region of interest" description="Disordered" evidence="1">
    <location>
        <begin position="15"/>
        <end position="40"/>
    </location>
</feature>
<dbReference type="AlphaFoldDB" id="A0A0A8Z4X8"/>
<name>A0A0A8Z4X8_ARUDO</name>